<keyword evidence="4 10" id="KW-0479">Metal-binding</keyword>
<feature type="binding site" evidence="10">
    <location>
        <position position="87"/>
    </location>
    <ligand>
        <name>(6S)-5-formyl-5,6,7,8-tetrahydrofolate</name>
        <dbReference type="ChEBI" id="CHEBI:57457"/>
    </ligand>
</feature>
<dbReference type="CDD" id="cd14858">
    <property type="entry name" value="TrmE_N"/>
    <property type="match status" value="1"/>
</dbReference>
<dbReference type="RefSeq" id="WP_071064659.1">
    <property type="nucleotide sequence ID" value="NZ_MKIE01000017.1"/>
</dbReference>
<dbReference type="SUPFAM" id="SSF52540">
    <property type="entry name" value="P-loop containing nucleoside triphosphate hydrolases"/>
    <property type="match status" value="1"/>
</dbReference>
<comment type="function">
    <text evidence="10">Exhibits a very high intrinsic GTPase hydrolysis rate. Involved in the addition of a carboxymethylaminomethyl (cmnm) group at the wobble position (U34) of certain tRNAs, forming tRNA-cmnm(5)s(2)U34.</text>
</comment>
<organism evidence="13 14">
    <name type="scientific">Andreesenia angusta</name>
    <dbReference type="NCBI Taxonomy" id="39480"/>
    <lineage>
        <taxon>Bacteria</taxon>
        <taxon>Bacillati</taxon>
        <taxon>Bacillota</taxon>
        <taxon>Tissierellia</taxon>
        <taxon>Tissierellales</taxon>
        <taxon>Gottschalkiaceae</taxon>
        <taxon>Andreesenia</taxon>
    </lineage>
</organism>
<evidence type="ECO:0000256" key="3">
    <source>
        <dbReference type="ARBA" id="ARBA00022694"/>
    </source>
</evidence>
<feature type="binding site" evidence="10">
    <location>
        <position position="253"/>
    </location>
    <ligand>
        <name>K(+)</name>
        <dbReference type="ChEBI" id="CHEBI:29103"/>
    </ligand>
</feature>
<dbReference type="InterPro" id="IPR004520">
    <property type="entry name" value="GTPase_MnmE"/>
</dbReference>
<comment type="caution">
    <text evidence="13">The sequence shown here is derived from an EMBL/GenBank/DDBJ whole genome shotgun (WGS) entry which is preliminary data.</text>
</comment>
<dbReference type="InterPro" id="IPR025867">
    <property type="entry name" value="MnmE_helical"/>
</dbReference>
<feature type="binding site" evidence="10">
    <location>
        <position position="460"/>
    </location>
    <ligand>
        <name>(6S)-5-formyl-5,6,7,8-tetrahydrofolate</name>
        <dbReference type="ChEBI" id="CHEBI:57457"/>
    </ligand>
</feature>
<dbReference type="PROSITE" id="PS51709">
    <property type="entry name" value="G_TRME"/>
    <property type="match status" value="1"/>
</dbReference>
<dbReference type="InterPro" id="IPR027368">
    <property type="entry name" value="MnmE_dom2"/>
</dbReference>
<keyword evidence="8 10" id="KW-0630">Potassium</keyword>
<feature type="binding site" evidence="10">
    <location>
        <begin position="276"/>
        <end position="279"/>
    </location>
    <ligand>
        <name>GTP</name>
        <dbReference type="ChEBI" id="CHEBI:37565"/>
    </ligand>
</feature>
<protein>
    <recommendedName>
        <fullName evidence="10">tRNA modification GTPase MnmE</fullName>
        <ecNumber evidence="10">3.6.-.-</ecNumber>
    </recommendedName>
</protein>
<dbReference type="NCBIfam" id="TIGR00231">
    <property type="entry name" value="small_GTP"/>
    <property type="match status" value="1"/>
</dbReference>
<dbReference type="HAMAP" id="MF_00379">
    <property type="entry name" value="GTPase_MnmE"/>
    <property type="match status" value="1"/>
</dbReference>
<dbReference type="Gene3D" id="3.40.50.300">
    <property type="entry name" value="P-loop containing nucleotide triphosphate hydrolases"/>
    <property type="match status" value="1"/>
</dbReference>
<comment type="subunit">
    <text evidence="10">Homodimer. Heterotetramer of two MnmE and two MnmG subunits.</text>
</comment>
<evidence type="ECO:0000256" key="5">
    <source>
        <dbReference type="ARBA" id="ARBA00022741"/>
    </source>
</evidence>
<dbReference type="NCBIfam" id="NF003661">
    <property type="entry name" value="PRK05291.1-3"/>
    <property type="match status" value="1"/>
</dbReference>
<comment type="similarity">
    <text evidence="1 10 11">Belongs to the TRAFAC class TrmE-Era-EngA-EngB-Septin-like GTPase superfamily. TrmE GTPase family.</text>
</comment>
<keyword evidence="3 10" id="KW-0819">tRNA processing</keyword>
<feature type="domain" description="TrmE-type G" evidence="12">
    <location>
        <begin position="222"/>
        <end position="381"/>
    </location>
</feature>
<dbReference type="GO" id="GO:0042802">
    <property type="term" value="F:identical protein binding"/>
    <property type="evidence" value="ECO:0007669"/>
    <property type="project" value="UniProtKB-ARBA"/>
</dbReference>
<evidence type="ECO:0000256" key="1">
    <source>
        <dbReference type="ARBA" id="ARBA00011043"/>
    </source>
</evidence>
<evidence type="ECO:0000256" key="7">
    <source>
        <dbReference type="ARBA" id="ARBA00022842"/>
    </source>
</evidence>
<feature type="binding site" evidence="10">
    <location>
        <begin position="251"/>
        <end position="257"/>
    </location>
    <ligand>
        <name>GTP</name>
        <dbReference type="ChEBI" id="CHEBI:37565"/>
    </ligand>
</feature>
<feature type="binding site" evidence="10">
    <location>
        <begin position="232"/>
        <end position="237"/>
    </location>
    <ligand>
        <name>GTP</name>
        <dbReference type="ChEBI" id="CHEBI:37565"/>
    </ligand>
</feature>
<dbReference type="NCBIfam" id="TIGR00450">
    <property type="entry name" value="mnmE_trmE_thdF"/>
    <property type="match status" value="1"/>
</dbReference>
<evidence type="ECO:0000313" key="13">
    <source>
        <dbReference type="EMBL" id="OHW61306.1"/>
    </source>
</evidence>
<dbReference type="Gene3D" id="3.30.1360.120">
    <property type="entry name" value="Probable tRNA modification gtpase trme, domain 1"/>
    <property type="match status" value="1"/>
</dbReference>
<gene>
    <name evidence="10 13" type="primary">mnmE</name>
    <name evidence="10" type="synonym">trmE</name>
    <name evidence="13" type="ORF">EUAN_23430</name>
</gene>
<evidence type="ECO:0000256" key="10">
    <source>
        <dbReference type="HAMAP-Rule" id="MF_00379"/>
    </source>
</evidence>
<dbReference type="InterPro" id="IPR005225">
    <property type="entry name" value="Small_GTP-bd"/>
</dbReference>
<evidence type="ECO:0000256" key="4">
    <source>
        <dbReference type="ARBA" id="ARBA00022723"/>
    </source>
</evidence>
<dbReference type="InterPro" id="IPR027266">
    <property type="entry name" value="TrmE/GcvT-like"/>
</dbReference>
<evidence type="ECO:0000259" key="12">
    <source>
        <dbReference type="PROSITE" id="PS51709"/>
    </source>
</evidence>
<name>A0A1S1V3M5_9FIRM</name>
<dbReference type="FunFam" id="3.40.50.300:FF:000494">
    <property type="entry name" value="tRNA modification GTPase MnmE"/>
    <property type="match status" value="1"/>
</dbReference>
<feature type="binding site" evidence="10">
    <location>
        <position position="236"/>
    </location>
    <ligand>
        <name>Mg(2+)</name>
        <dbReference type="ChEBI" id="CHEBI:18420"/>
    </ligand>
</feature>
<evidence type="ECO:0000256" key="2">
    <source>
        <dbReference type="ARBA" id="ARBA00022490"/>
    </source>
</evidence>
<dbReference type="InterPro" id="IPR031168">
    <property type="entry name" value="G_TrmE"/>
</dbReference>
<dbReference type="Pfam" id="PF12631">
    <property type="entry name" value="MnmE_helical"/>
    <property type="match status" value="1"/>
</dbReference>
<dbReference type="Pfam" id="PF01926">
    <property type="entry name" value="MMR_HSR1"/>
    <property type="match status" value="1"/>
</dbReference>
<keyword evidence="9 10" id="KW-0342">GTP-binding</keyword>
<sequence length="460" mass="51240">MDIDTIAAVATPPGEGGIGIIRLSGKKSLEIADAIFKGASEKPLSGLEERRLNYGHIVNPKDRRAVDEVMAVYMKEPKTYTKEDVVEIHCHGGAISVRRILELVLLEGARLAEKGEFTKRAFLNGRIDLSQAEAVIDLIKAKTDANFDMSLNQLEGSMTLKVRELQNELLSMLAHIEASIDFPDQDVEEITSEELKKTAKHVYEEIDKLIATSNTGRIIKEGVKTVILGKPNVGKSSLMNALLRENRAIVTDIPGTTRDIIEEYVNINGIPLRIVDTAGIRETDDLVEKIGVERAKEMLRDADLAIVVFDCSKELEQEDIEIISLVKDKPAIVLFNKTDLDSKLREEDVSNMLKDKYIITTSMLEGKGIDKLEEKLKEMFLSSEVEIGEDPIVTNTRQRDLLIKAKENVQDALDALNMEMPVDCIEVDIKGCWENLGFITGDSIGEDIIDKIFKNFCIGK</sequence>
<dbReference type="OrthoDB" id="9805918at2"/>
<keyword evidence="7 10" id="KW-0460">Magnesium</keyword>
<feature type="binding site" evidence="10">
    <location>
        <position position="232"/>
    </location>
    <ligand>
        <name>K(+)</name>
        <dbReference type="ChEBI" id="CHEBI:29103"/>
    </ligand>
</feature>
<keyword evidence="5 10" id="KW-0547">Nucleotide-binding</keyword>
<dbReference type="PANTHER" id="PTHR42714">
    <property type="entry name" value="TRNA MODIFICATION GTPASE GTPBP3"/>
    <property type="match status" value="1"/>
</dbReference>
<evidence type="ECO:0000313" key="14">
    <source>
        <dbReference type="Proteomes" id="UP000180254"/>
    </source>
</evidence>
<feature type="binding site" evidence="10">
    <location>
        <position position="22"/>
    </location>
    <ligand>
        <name>(6S)-5-formyl-5,6,7,8-tetrahydrofolate</name>
        <dbReference type="ChEBI" id="CHEBI:57457"/>
    </ligand>
</feature>
<dbReference type="GO" id="GO:0005829">
    <property type="term" value="C:cytosol"/>
    <property type="evidence" value="ECO:0007669"/>
    <property type="project" value="TreeGrafter"/>
</dbReference>
<dbReference type="InterPro" id="IPR006073">
    <property type="entry name" value="GTP-bd"/>
</dbReference>
<dbReference type="STRING" id="39480.EUAN_23430"/>
<dbReference type="InterPro" id="IPR018948">
    <property type="entry name" value="GTP-bd_TrmE_N"/>
</dbReference>
<comment type="caution">
    <text evidence="10">Lacks conserved residue(s) required for the propagation of feature annotation.</text>
</comment>
<dbReference type="EC" id="3.6.-.-" evidence="10"/>
<evidence type="ECO:0000256" key="8">
    <source>
        <dbReference type="ARBA" id="ARBA00022958"/>
    </source>
</evidence>
<dbReference type="GO" id="GO:0030488">
    <property type="term" value="P:tRNA methylation"/>
    <property type="evidence" value="ECO:0007669"/>
    <property type="project" value="TreeGrafter"/>
</dbReference>
<feature type="binding site" evidence="10">
    <location>
        <position position="126"/>
    </location>
    <ligand>
        <name>(6S)-5-formyl-5,6,7,8-tetrahydrofolate</name>
        <dbReference type="ChEBI" id="CHEBI:57457"/>
    </ligand>
</feature>
<keyword evidence="2 10" id="KW-0963">Cytoplasm</keyword>
<dbReference type="AlphaFoldDB" id="A0A1S1V3M5"/>
<feature type="binding site" evidence="10">
    <location>
        <position position="257"/>
    </location>
    <ligand>
        <name>Mg(2+)</name>
        <dbReference type="ChEBI" id="CHEBI:18420"/>
    </ligand>
</feature>
<keyword evidence="6 10" id="KW-0378">Hydrolase</keyword>
<proteinExistence type="inferred from homology"/>
<dbReference type="PRINTS" id="PR00449">
    <property type="entry name" value="RASTRNSFRMNG"/>
</dbReference>
<accession>A0A1S1V3M5</accession>
<dbReference type="InterPro" id="IPR027417">
    <property type="entry name" value="P-loop_NTPase"/>
</dbReference>
<evidence type="ECO:0000256" key="6">
    <source>
        <dbReference type="ARBA" id="ARBA00022801"/>
    </source>
</evidence>
<dbReference type="GO" id="GO:0005525">
    <property type="term" value="F:GTP binding"/>
    <property type="evidence" value="ECO:0007669"/>
    <property type="project" value="UniProtKB-UniRule"/>
</dbReference>
<reference evidence="13 14" key="1">
    <citation type="submission" date="2016-09" db="EMBL/GenBank/DDBJ databases">
        <title>Genome sequence of Eubacterium angustum.</title>
        <authorList>
            <person name="Poehlein A."/>
            <person name="Daniel R."/>
        </authorList>
    </citation>
    <scope>NUCLEOTIDE SEQUENCE [LARGE SCALE GENOMIC DNA]</scope>
    <source>
        <strain evidence="13 14">DSM 1989</strain>
    </source>
</reference>
<dbReference type="GO" id="GO:0003924">
    <property type="term" value="F:GTPase activity"/>
    <property type="evidence" value="ECO:0007669"/>
    <property type="project" value="UniProtKB-UniRule"/>
</dbReference>
<dbReference type="GO" id="GO:0002098">
    <property type="term" value="P:tRNA wobble uridine modification"/>
    <property type="evidence" value="ECO:0007669"/>
    <property type="project" value="TreeGrafter"/>
</dbReference>
<dbReference type="CDD" id="cd04164">
    <property type="entry name" value="trmE"/>
    <property type="match status" value="1"/>
</dbReference>
<dbReference type="Pfam" id="PF10396">
    <property type="entry name" value="TrmE_N"/>
    <property type="match status" value="1"/>
</dbReference>
<feature type="binding site" evidence="10">
    <location>
        <position position="251"/>
    </location>
    <ligand>
        <name>K(+)</name>
        <dbReference type="ChEBI" id="CHEBI:29103"/>
    </ligand>
</feature>
<evidence type="ECO:0000256" key="11">
    <source>
        <dbReference type="RuleBase" id="RU003313"/>
    </source>
</evidence>
<dbReference type="EMBL" id="MKIE01000017">
    <property type="protein sequence ID" value="OHW61306.1"/>
    <property type="molecule type" value="Genomic_DNA"/>
</dbReference>
<keyword evidence="14" id="KW-1185">Reference proteome</keyword>
<dbReference type="GO" id="GO:0046872">
    <property type="term" value="F:metal ion binding"/>
    <property type="evidence" value="ECO:0007669"/>
    <property type="project" value="UniProtKB-KW"/>
</dbReference>
<dbReference type="Gene3D" id="1.20.120.430">
    <property type="entry name" value="tRNA modification GTPase MnmE domain 2"/>
    <property type="match status" value="1"/>
</dbReference>
<dbReference type="FunFam" id="3.30.1360.120:FF:000003">
    <property type="entry name" value="tRNA modification GTPase MnmE"/>
    <property type="match status" value="1"/>
</dbReference>
<evidence type="ECO:0000256" key="9">
    <source>
        <dbReference type="ARBA" id="ARBA00023134"/>
    </source>
</evidence>
<dbReference type="PANTHER" id="PTHR42714:SF2">
    <property type="entry name" value="TRNA MODIFICATION GTPASE GTPBP3, MITOCHONDRIAL"/>
    <property type="match status" value="1"/>
</dbReference>
<comment type="subcellular location">
    <subcellularLocation>
        <location evidence="10">Cytoplasm</location>
    </subcellularLocation>
</comment>
<comment type="cofactor">
    <cofactor evidence="10">
        <name>K(+)</name>
        <dbReference type="ChEBI" id="CHEBI:29103"/>
    </cofactor>
    <text evidence="10">Binds 1 potassium ion per subunit.</text>
</comment>
<dbReference type="Proteomes" id="UP000180254">
    <property type="component" value="Unassembled WGS sequence"/>
</dbReference>
<feature type="binding site" evidence="10">
    <location>
        <position position="256"/>
    </location>
    <ligand>
        <name>K(+)</name>
        <dbReference type="ChEBI" id="CHEBI:29103"/>
    </ligand>
</feature>